<accession>A0A087H0B3</accession>
<comment type="similarity">
    <text evidence="5">Belongs to the cysteine-rich repeat secretory protein family.</text>
</comment>
<keyword evidence="3 6" id="KW-0732">Signal</keyword>
<dbReference type="InterPro" id="IPR038408">
    <property type="entry name" value="GNK2_sf"/>
</dbReference>
<keyword evidence="2" id="KW-0964">Secreted</keyword>
<keyword evidence="4" id="KW-0677">Repeat</keyword>
<sequence length="468" mass="53194">MYSSFSQSKHLTYIPILAIQLLLIRSVSSVNLTNAYLHHKCLVSEGKYQPRSDYEGNLNNFTRDTYSSPFKNGYRLTMYGGDSNYVSGLFSCRGDSYGTNCRSCFATAVAGLKRRCPRNKGAIIWYDQCFLHVSSVIKVDEFMDLAKIDYENTFSMHNVKNMNGDINLFNKKTRDLLNKLTLTANNSGTSSLQYAVGEEQLGTKKVYAMVQCSQVMDSCEKCLKWSINELFKCCNGKQGARVLLTMYSSFCQSKHLTYIPFLAIQLFLIRSVSSLNLTNAYLHHKCFVSEGKYQPRSDYEENLNRFIRIESSARYTDGFTLTTYGVDSNNPVSALFQCRGDSYKANCRPCFATAIAGLQRRCPRNKGAIIWYDQCVLHITSGMKLKEFTQLGKIDYENTFSMHNPNNITGDINLFNKKTRDLFNKLVLIANNNGTSSVHYAVGEERLGSKKCMQWSSVHNSWPHVRNV</sequence>
<dbReference type="OMA" id="DINPQDC"/>
<dbReference type="GO" id="GO:0005576">
    <property type="term" value="C:extracellular region"/>
    <property type="evidence" value="ECO:0007669"/>
    <property type="project" value="UniProtKB-SubCell"/>
</dbReference>
<dbReference type="InterPro" id="IPR050581">
    <property type="entry name" value="CRR_secretory_protein"/>
</dbReference>
<evidence type="ECO:0000313" key="8">
    <source>
        <dbReference type="EMBL" id="KFK35565.1"/>
    </source>
</evidence>
<evidence type="ECO:0000256" key="1">
    <source>
        <dbReference type="ARBA" id="ARBA00004613"/>
    </source>
</evidence>
<dbReference type="PANTHER" id="PTHR32411:SF54">
    <property type="entry name" value="CYSTEINE-RICH REPEAT SECRETORY PROTEIN 29-RELATED"/>
    <property type="match status" value="1"/>
</dbReference>
<keyword evidence="9" id="KW-1185">Reference proteome</keyword>
<dbReference type="Pfam" id="PF01657">
    <property type="entry name" value="Stress-antifung"/>
    <property type="match status" value="3"/>
</dbReference>
<feature type="domain" description="Gnk2-homologous" evidence="7">
    <location>
        <begin position="150"/>
        <end position="260"/>
    </location>
</feature>
<evidence type="ECO:0000256" key="3">
    <source>
        <dbReference type="ARBA" id="ARBA00022729"/>
    </source>
</evidence>
<evidence type="ECO:0000256" key="2">
    <source>
        <dbReference type="ARBA" id="ARBA00022525"/>
    </source>
</evidence>
<dbReference type="Gene3D" id="3.30.430.20">
    <property type="entry name" value="Gnk2 domain, C-X8-C-X2-C motif"/>
    <property type="match status" value="3"/>
</dbReference>
<organism evidence="8 9">
    <name type="scientific">Arabis alpina</name>
    <name type="common">Alpine rock-cress</name>
    <dbReference type="NCBI Taxonomy" id="50452"/>
    <lineage>
        <taxon>Eukaryota</taxon>
        <taxon>Viridiplantae</taxon>
        <taxon>Streptophyta</taxon>
        <taxon>Embryophyta</taxon>
        <taxon>Tracheophyta</taxon>
        <taxon>Spermatophyta</taxon>
        <taxon>Magnoliopsida</taxon>
        <taxon>eudicotyledons</taxon>
        <taxon>Gunneridae</taxon>
        <taxon>Pentapetalae</taxon>
        <taxon>rosids</taxon>
        <taxon>malvids</taxon>
        <taxon>Brassicales</taxon>
        <taxon>Brassicaceae</taxon>
        <taxon>Arabideae</taxon>
        <taxon>Arabis</taxon>
    </lineage>
</organism>
<feature type="chain" id="PRO_5001822723" description="Gnk2-homologous domain-containing protein" evidence="6">
    <location>
        <begin position="30"/>
        <end position="468"/>
    </location>
</feature>
<evidence type="ECO:0000313" key="9">
    <source>
        <dbReference type="Proteomes" id="UP000029120"/>
    </source>
</evidence>
<evidence type="ECO:0000259" key="7">
    <source>
        <dbReference type="PROSITE" id="PS51473"/>
    </source>
</evidence>
<dbReference type="InterPro" id="IPR002902">
    <property type="entry name" value="GNK2"/>
</dbReference>
<dbReference type="Gramene" id="KFK35565">
    <property type="protein sequence ID" value="KFK35565"/>
    <property type="gene ID" value="AALP_AA4G007300"/>
</dbReference>
<gene>
    <name evidence="8" type="ordered locus">AALP_Aa4g007300</name>
</gene>
<dbReference type="CDD" id="cd23509">
    <property type="entry name" value="Gnk2-like"/>
    <property type="match status" value="3"/>
</dbReference>
<comment type="subcellular location">
    <subcellularLocation>
        <location evidence="1">Secreted</location>
    </subcellularLocation>
</comment>
<protein>
    <recommendedName>
        <fullName evidence="7">Gnk2-homologous domain-containing protein</fullName>
    </recommendedName>
</protein>
<feature type="domain" description="Gnk2-homologous" evidence="7">
    <location>
        <begin position="281"/>
        <end position="384"/>
    </location>
</feature>
<evidence type="ECO:0000256" key="6">
    <source>
        <dbReference type="SAM" id="SignalP"/>
    </source>
</evidence>
<reference evidence="9" key="1">
    <citation type="journal article" date="2015" name="Nat. Plants">
        <title>Genome expansion of Arabis alpina linked with retrotransposition and reduced symmetric DNA methylation.</title>
        <authorList>
            <person name="Willing E.M."/>
            <person name="Rawat V."/>
            <person name="Mandakova T."/>
            <person name="Maumus F."/>
            <person name="James G.V."/>
            <person name="Nordstroem K.J."/>
            <person name="Becker C."/>
            <person name="Warthmann N."/>
            <person name="Chica C."/>
            <person name="Szarzynska B."/>
            <person name="Zytnicki M."/>
            <person name="Albani M.C."/>
            <person name="Kiefer C."/>
            <person name="Bergonzi S."/>
            <person name="Castaings L."/>
            <person name="Mateos J.L."/>
            <person name="Berns M.C."/>
            <person name="Bujdoso N."/>
            <person name="Piofczyk T."/>
            <person name="de Lorenzo L."/>
            <person name="Barrero-Sicilia C."/>
            <person name="Mateos I."/>
            <person name="Piednoel M."/>
            <person name="Hagmann J."/>
            <person name="Chen-Min-Tao R."/>
            <person name="Iglesias-Fernandez R."/>
            <person name="Schuster S.C."/>
            <person name="Alonso-Blanco C."/>
            <person name="Roudier F."/>
            <person name="Carbonero P."/>
            <person name="Paz-Ares J."/>
            <person name="Davis S.J."/>
            <person name="Pecinka A."/>
            <person name="Quesneville H."/>
            <person name="Colot V."/>
            <person name="Lysak M.A."/>
            <person name="Weigel D."/>
            <person name="Coupland G."/>
            <person name="Schneeberger K."/>
        </authorList>
    </citation>
    <scope>NUCLEOTIDE SEQUENCE [LARGE SCALE GENOMIC DNA]</scope>
    <source>
        <strain evidence="9">cv. Pajares</strain>
    </source>
</reference>
<evidence type="ECO:0000256" key="4">
    <source>
        <dbReference type="ARBA" id="ARBA00022737"/>
    </source>
</evidence>
<dbReference type="AlphaFoldDB" id="A0A087H0B3"/>
<dbReference type="EMBL" id="CM002872">
    <property type="protein sequence ID" value="KFK35565.1"/>
    <property type="molecule type" value="Genomic_DNA"/>
</dbReference>
<proteinExistence type="inferred from homology"/>
<name>A0A087H0B3_ARAAL</name>
<dbReference type="PROSITE" id="PS51473">
    <property type="entry name" value="GNK2"/>
    <property type="match status" value="3"/>
</dbReference>
<evidence type="ECO:0000256" key="5">
    <source>
        <dbReference type="ARBA" id="ARBA00038515"/>
    </source>
</evidence>
<feature type="domain" description="Gnk2-homologous" evidence="7">
    <location>
        <begin position="36"/>
        <end position="138"/>
    </location>
</feature>
<dbReference type="OrthoDB" id="1031195at2759"/>
<dbReference type="PANTHER" id="PTHR32411">
    <property type="entry name" value="CYSTEINE-RICH REPEAT SECRETORY PROTEIN 38-RELATED"/>
    <property type="match status" value="1"/>
</dbReference>
<feature type="signal peptide" evidence="6">
    <location>
        <begin position="1"/>
        <end position="29"/>
    </location>
</feature>
<dbReference type="Proteomes" id="UP000029120">
    <property type="component" value="Chromosome 4"/>
</dbReference>